<evidence type="ECO:0000256" key="5">
    <source>
        <dbReference type="ARBA" id="ARBA00023136"/>
    </source>
</evidence>
<feature type="transmembrane region" description="Helical" evidence="6">
    <location>
        <begin position="43"/>
        <end position="61"/>
    </location>
</feature>
<reference evidence="8 9" key="1">
    <citation type="submission" date="2023-06" db="EMBL/GenBank/DDBJ databases">
        <title>Pelomonas sp. PFR6 16S ribosomal RNA gene Genome sequencing and assembly.</title>
        <authorList>
            <person name="Woo H."/>
        </authorList>
    </citation>
    <scope>NUCLEOTIDE SEQUENCE [LARGE SCALE GENOMIC DNA]</scope>
    <source>
        <strain evidence="8 9">PFR6</strain>
    </source>
</reference>
<sequence>MQRVWDPLVRALHWLLAAAVLTSWISGQWPEAVGGRFDRIHHGAGYVALAAVTIRLLWGFVGRGHARFARFVRGPRATWTYARRLCAAREPRHLGHNPLGGWMVLGLLTSSAAASVTGMLYIGDWLWGYQWLADLHAALAWLIMALVLAHWMGVAFTSWRHRENLVGAMISGDKRAARRDDIA</sequence>
<gene>
    <name evidence="8" type="ORF">QWJ38_01370</name>
</gene>
<dbReference type="PANTHER" id="PTHR30485:SF2">
    <property type="entry name" value="BLL0597 PROTEIN"/>
    <property type="match status" value="1"/>
</dbReference>
<dbReference type="RefSeq" id="WP_290357243.1">
    <property type="nucleotide sequence ID" value="NZ_JAUHHC010000001.1"/>
</dbReference>
<keyword evidence="9" id="KW-1185">Reference proteome</keyword>
<evidence type="ECO:0000256" key="3">
    <source>
        <dbReference type="ARBA" id="ARBA00022692"/>
    </source>
</evidence>
<proteinExistence type="predicted"/>
<feature type="transmembrane region" description="Helical" evidence="6">
    <location>
        <begin position="135"/>
        <end position="159"/>
    </location>
</feature>
<keyword evidence="4 6" id="KW-1133">Transmembrane helix</keyword>
<protein>
    <submittedName>
        <fullName evidence="8">Cytochrome b/b6 domain-containing protein</fullName>
    </submittedName>
</protein>
<evidence type="ECO:0000313" key="9">
    <source>
        <dbReference type="Proteomes" id="UP001228044"/>
    </source>
</evidence>
<evidence type="ECO:0000313" key="8">
    <source>
        <dbReference type="EMBL" id="MDN3918916.1"/>
    </source>
</evidence>
<keyword evidence="5 6" id="KW-0472">Membrane</keyword>
<dbReference type="InterPro" id="IPR011577">
    <property type="entry name" value="Cyt_b561_bac/Ni-Hgenase"/>
</dbReference>
<dbReference type="Pfam" id="PF01292">
    <property type="entry name" value="Ni_hydr_CYTB"/>
    <property type="match status" value="1"/>
</dbReference>
<dbReference type="Proteomes" id="UP001228044">
    <property type="component" value="Unassembled WGS sequence"/>
</dbReference>
<feature type="domain" description="Cytochrome b561 bacterial/Ni-hydrogenase" evidence="7">
    <location>
        <begin position="4"/>
        <end position="172"/>
    </location>
</feature>
<name>A0ABT8DS02_9BURK</name>
<dbReference type="InterPro" id="IPR016174">
    <property type="entry name" value="Di-haem_cyt_TM"/>
</dbReference>
<comment type="subcellular location">
    <subcellularLocation>
        <location evidence="1">Cell membrane</location>
        <topology evidence="1">Multi-pass membrane protein</topology>
    </subcellularLocation>
</comment>
<evidence type="ECO:0000256" key="6">
    <source>
        <dbReference type="SAM" id="Phobius"/>
    </source>
</evidence>
<dbReference type="SUPFAM" id="SSF81342">
    <property type="entry name" value="Transmembrane di-heme cytochromes"/>
    <property type="match status" value="1"/>
</dbReference>
<evidence type="ECO:0000256" key="2">
    <source>
        <dbReference type="ARBA" id="ARBA00022475"/>
    </source>
</evidence>
<accession>A0ABT8DS02</accession>
<keyword evidence="3 6" id="KW-0812">Transmembrane</keyword>
<evidence type="ECO:0000256" key="4">
    <source>
        <dbReference type="ARBA" id="ARBA00022989"/>
    </source>
</evidence>
<dbReference type="PANTHER" id="PTHR30485">
    <property type="entry name" value="NI/FE-HYDROGENASE 1 B-TYPE CYTOCHROME SUBUNIT"/>
    <property type="match status" value="1"/>
</dbReference>
<dbReference type="EMBL" id="JAUHHC010000001">
    <property type="protein sequence ID" value="MDN3918916.1"/>
    <property type="molecule type" value="Genomic_DNA"/>
</dbReference>
<evidence type="ECO:0000256" key="1">
    <source>
        <dbReference type="ARBA" id="ARBA00004651"/>
    </source>
</evidence>
<dbReference type="Gene3D" id="1.20.950.20">
    <property type="entry name" value="Transmembrane di-heme cytochromes, Chain C"/>
    <property type="match status" value="1"/>
</dbReference>
<comment type="caution">
    <text evidence="8">The sequence shown here is derived from an EMBL/GenBank/DDBJ whole genome shotgun (WGS) entry which is preliminary data.</text>
</comment>
<keyword evidence="2" id="KW-1003">Cell membrane</keyword>
<evidence type="ECO:0000259" key="7">
    <source>
        <dbReference type="Pfam" id="PF01292"/>
    </source>
</evidence>
<feature type="transmembrane region" description="Helical" evidence="6">
    <location>
        <begin position="99"/>
        <end position="123"/>
    </location>
</feature>
<dbReference type="InterPro" id="IPR051542">
    <property type="entry name" value="Hydrogenase_cytochrome"/>
</dbReference>
<organism evidence="8 9">
    <name type="scientific">Roseateles violae</name>
    <dbReference type="NCBI Taxonomy" id="3058042"/>
    <lineage>
        <taxon>Bacteria</taxon>
        <taxon>Pseudomonadati</taxon>
        <taxon>Pseudomonadota</taxon>
        <taxon>Betaproteobacteria</taxon>
        <taxon>Burkholderiales</taxon>
        <taxon>Sphaerotilaceae</taxon>
        <taxon>Roseateles</taxon>
    </lineage>
</organism>